<sequence length="228" mass="26093">MEPWKVRLETIKEEVLSTIEEFKISNCKTAQASLQSLTSLFIAETRAYIDKLGNDDFVEYTKLQMDAQLLTLAVTPNVSQPGQSRLPKLELAKFNGDILKWSEFWDRFCSSVDTQHISNADKLSYLQATLCKDALAAIEGLNTTNDNYPVPVDILKNRSIAHLYPLEVEESEEKEIVAPEEANKIKDKAKQDSEERSKEDNMERRSQRSAAQIARKRIESWTNQLFSF</sequence>
<name>A0ABN8BBL5_CHISP</name>
<keyword evidence="3" id="KW-1185">Reference proteome</keyword>
<protein>
    <submittedName>
        <fullName evidence="2">Uncharacterized protein</fullName>
    </submittedName>
</protein>
<feature type="region of interest" description="Disordered" evidence="1">
    <location>
        <begin position="175"/>
        <end position="213"/>
    </location>
</feature>
<proteinExistence type="predicted"/>
<evidence type="ECO:0000313" key="3">
    <source>
        <dbReference type="Proteomes" id="UP001153292"/>
    </source>
</evidence>
<dbReference type="InterPro" id="IPR005312">
    <property type="entry name" value="DUF1759"/>
</dbReference>
<dbReference type="Pfam" id="PF03564">
    <property type="entry name" value="DUF1759"/>
    <property type="match status" value="1"/>
</dbReference>
<dbReference type="Proteomes" id="UP001153292">
    <property type="component" value="Chromosome 8"/>
</dbReference>
<evidence type="ECO:0000256" key="1">
    <source>
        <dbReference type="SAM" id="MobiDB-lite"/>
    </source>
</evidence>
<dbReference type="EMBL" id="OU963901">
    <property type="protein sequence ID" value="CAH0407301.1"/>
    <property type="molecule type" value="Genomic_DNA"/>
</dbReference>
<gene>
    <name evidence="2" type="ORF">CHILSU_LOCUS10700</name>
</gene>
<feature type="compositionally biased region" description="Basic and acidic residues" evidence="1">
    <location>
        <begin position="175"/>
        <end position="206"/>
    </location>
</feature>
<evidence type="ECO:0000313" key="2">
    <source>
        <dbReference type="EMBL" id="CAH0407301.1"/>
    </source>
</evidence>
<accession>A0ABN8BBL5</accession>
<organism evidence="2 3">
    <name type="scientific">Chilo suppressalis</name>
    <name type="common">Asiatic rice borer moth</name>
    <dbReference type="NCBI Taxonomy" id="168631"/>
    <lineage>
        <taxon>Eukaryota</taxon>
        <taxon>Metazoa</taxon>
        <taxon>Ecdysozoa</taxon>
        <taxon>Arthropoda</taxon>
        <taxon>Hexapoda</taxon>
        <taxon>Insecta</taxon>
        <taxon>Pterygota</taxon>
        <taxon>Neoptera</taxon>
        <taxon>Endopterygota</taxon>
        <taxon>Lepidoptera</taxon>
        <taxon>Glossata</taxon>
        <taxon>Ditrysia</taxon>
        <taxon>Pyraloidea</taxon>
        <taxon>Crambidae</taxon>
        <taxon>Crambinae</taxon>
        <taxon>Chilo</taxon>
    </lineage>
</organism>
<reference evidence="2" key="1">
    <citation type="submission" date="2021-12" db="EMBL/GenBank/DDBJ databases">
        <authorList>
            <person name="King R."/>
        </authorList>
    </citation>
    <scope>NUCLEOTIDE SEQUENCE</scope>
</reference>